<evidence type="ECO:0008006" key="5">
    <source>
        <dbReference type="Google" id="ProtNLM"/>
    </source>
</evidence>
<feature type="chain" id="PRO_5033037800" description="WD40-like Beta Propeller Repeat" evidence="2">
    <location>
        <begin position="24"/>
        <end position="717"/>
    </location>
</feature>
<name>A0A840IK71_9ACTN</name>
<dbReference type="SUPFAM" id="SSF82171">
    <property type="entry name" value="DPP6 N-terminal domain-like"/>
    <property type="match status" value="1"/>
</dbReference>
<evidence type="ECO:0000256" key="2">
    <source>
        <dbReference type="SAM" id="SignalP"/>
    </source>
</evidence>
<evidence type="ECO:0000313" key="4">
    <source>
        <dbReference type="Proteomes" id="UP000585272"/>
    </source>
</evidence>
<evidence type="ECO:0000256" key="1">
    <source>
        <dbReference type="SAM" id="MobiDB-lite"/>
    </source>
</evidence>
<sequence>MLASLVAVGASGVVLFAPLQAQAAPEGMAYEMVSPPAKYNGGVVFGQRASDDGDAIAFIMNAATGGDAAAYALAPYVARRGATGWETLRGAPHIRSEFRGSGNVQALMVDFNDDFSSIVLRTNDRIDPADMEAPASRSADFGYDFYRFGLGTDTGTWLSRPIPSLAAEYAAGGNLSTAYAGQSRDGEHVFFLTTRRLTADAPNNTSPKLYEAFDGAVRLVSVRPDGTPLTTQAFLGTSTSTRTESDRGTSAISDDGARVFWSGGIIPRALYVRENGNTTIPISVSQRTGSVGTLAAGDFLAASRDGSIVYFSSFTQLTDDATAGGGVYRYELDSGDLTFLARGATTNPAMASDDGSRLYFLTTATPTPEGQAGASNLYLWDDGQLRFVAATGTSAPVSDPRLNVSRDGRFVVFTSRRQIDLRHADGVNQVYRYDAQADEVSCASCRPDGEVTEGEARMRPSTSRYAILASPALVAPRNMSVDGRVFFETDEPLVTADRNGSTDVYSFDGTDVTLISSGTGDGSDYVDNSEDGDSVFFSTAESLLPHDHDGGYPDIYVARTGGGFPFEINEQTPCREDACQGSPTAPPLISIPGSAQTAPDESGDEPAPRSVTFRLTRPSAKQRLAFARRGRITLRVGVSARGTVTAVARARVGKRVRGVGKGWAVASRRGSVRLTIPLNRAVRSRLGRRGVAVTVVVRHSAADTSKRMNLRLRRGAR</sequence>
<dbReference type="EMBL" id="JACHNU010000007">
    <property type="protein sequence ID" value="MBB4664330.1"/>
    <property type="molecule type" value="Genomic_DNA"/>
</dbReference>
<proteinExistence type="predicted"/>
<feature type="region of interest" description="Disordered" evidence="1">
    <location>
        <begin position="578"/>
        <end position="610"/>
    </location>
</feature>
<accession>A0A840IK71</accession>
<dbReference type="Gene3D" id="2.120.10.30">
    <property type="entry name" value="TolB, C-terminal domain"/>
    <property type="match status" value="1"/>
</dbReference>
<organism evidence="3 4">
    <name type="scientific">Conexibacter arvalis</name>
    <dbReference type="NCBI Taxonomy" id="912552"/>
    <lineage>
        <taxon>Bacteria</taxon>
        <taxon>Bacillati</taxon>
        <taxon>Actinomycetota</taxon>
        <taxon>Thermoleophilia</taxon>
        <taxon>Solirubrobacterales</taxon>
        <taxon>Conexibacteraceae</taxon>
        <taxon>Conexibacter</taxon>
    </lineage>
</organism>
<evidence type="ECO:0000313" key="3">
    <source>
        <dbReference type="EMBL" id="MBB4664330.1"/>
    </source>
</evidence>
<dbReference type="Proteomes" id="UP000585272">
    <property type="component" value="Unassembled WGS sequence"/>
</dbReference>
<feature type="signal peptide" evidence="2">
    <location>
        <begin position="1"/>
        <end position="23"/>
    </location>
</feature>
<dbReference type="InterPro" id="IPR011042">
    <property type="entry name" value="6-blade_b-propeller_TolB-like"/>
</dbReference>
<comment type="caution">
    <text evidence="3">The sequence shown here is derived from an EMBL/GenBank/DDBJ whole genome shotgun (WGS) entry which is preliminary data.</text>
</comment>
<gene>
    <name evidence="3" type="ORF">BDZ31_003941</name>
</gene>
<protein>
    <recommendedName>
        <fullName evidence="5">WD40-like Beta Propeller Repeat</fullName>
    </recommendedName>
</protein>
<reference evidence="3 4" key="1">
    <citation type="submission" date="2020-08" db="EMBL/GenBank/DDBJ databases">
        <title>Genomic Encyclopedia of Archaeal and Bacterial Type Strains, Phase II (KMG-II): from individual species to whole genera.</title>
        <authorList>
            <person name="Goeker M."/>
        </authorList>
    </citation>
    <scope>NUCLEOTIDE SEQUENCE [LARGE SCALE GENOMIC DNA]</scope>
    <source>
        <strain evidence="3 4">DSM 23288</strain>
    </source>
</reference>
<keyword evidence="4" id="KW-1185">Reference proteome</keyword>
<dbReference type="RefSeq" id="WP_183344308.1">
    <property type="nucleotide sequence ID" value="NZ_JACHNU010000007.1"/>
</dbReference>
<keyword evidence="2" id="KW-0732">Signal</keyword>
<dbReference type="AlphaFoldDB" id="A0A840IK71"/>